<accession>A0A5C3LYE7</accession>
<proteinExistence type="predicted"/>
<dbReference type="Proteomes" id="UP000308652">
    <property type="component" value="Unassembled WGS sequence"/>
</dbReference>
<dbReference type="AlphaFoldDB" id="A0A5C3LYE7"/>
<keyword evidence="3" id="KW-1185">Reference proteome</keyword>
<evidence type="ECO:0000256" key="1">
    <source>
        <dbReference type="SAM" id="MobiDB-lite"/>
    </source>
</evidence>
<gene>
    <name evidence="2" type="ORF">BDQ12DRAFT_723727</name>
</gene>
<protein>
    <submittedName>
        <fullName evidence="2">Uncharacterized protein</fullName>
    </submittedName>
</protein>
<organism evidence="2 3">
    <name type="scientific">Crucibulum laeve</name>
    <dbReference type="NCBI Taxonomy" id="68775"/>
    <lineage>
        <taxon>Eukaryota</taxon>
        <taxon>Fungi</taxon>
        <taxon>Dikarya</taxon>
        <taxon>Basidiomycota</taxon>
        <taxon>Agaricomycotina</taxon>
        <taxon>Agaricomycetes</taxon>
        <taxon>Agaricomycetidae</taxon>
        <taxon>Agaricales</taxon>
        <taxon>Agaricineae</taxon>
        <taxon>Nidulariaceae</taxon>
        <taxon>Crucibulum</taxon>
    </lineage>
</organism>
<name>A0A5C3LYE7_9AGAR</name>
<feature type="region of interest" description="Disordered" evidence="1">
    <location>
        <begin position="149"/>
        <end position="171"/>
    </location>
</feature>
<reference evidence="2 3" key="1">
    <citation type="journal article" date="2019" name="Nat. Ecol. Evol.">
        <title>Megaphylogeny resolves global patterns of mushroom evolution.</title>
        <authorList>
            <person name="Varga T."/>
            <person name="Krizsan K."/>
            <person name="Foldi C."/>
            <person name="Dima B."/>
            <person name="Sanchez-Garcia M."/>
            <person name="Sanchez-Ramirez S."/>
            <person name="Szollosi G.J."/>
            <person name="Szarkandi J.G."/>
            <person name="Papp V."/>
            <person name="Albert L."/>
            <person name="Andreopoulos W."/>
            <person name="Angelini C."/>
            <person name="Antonin V."/>
            <person name="Barry K.W."/>
            <person name="Bougher N.L."/>
            <person name="Buchanan P."/>
            <person name="Buyck B."/>
            <person name="Bense V."/>
            <person name="Catcheside P."/>
            <person name="Chovatia M."/>
            <person name="Cooper J."/>
            <person name="Damon W."/>
            <person name="Desjardin D."/>
            <person name="Finy P."/>
            <person name="Geml J."/>
            <person name="Haridas S."/>
            <person name="Hughes K."/>
            <person name="Justo A."/>
            <person name="Karasinski D."/>
            <person name="Kautmanova I."/>
            <person name="Kiss B."/>
            <person name="Kocsube S."/>
            <person name="Kotiranta H."/>
            <person name="LaButti K.M."/>
            <person name="Lechner B.E."/>
            <person name="Liimatainen K."/>
            <person name="Lipzen A."/>
            <person name="Lukacs Z."/>
            <person name="Mihaltcheva S."/>
            <person name="Morgado L.N."/>
            <person name="Niskanen T."/>
            <person name="Noordeloos M.E."/>
            <person name="Ohm R.A."/>
            <person name="Ortiz-Santana B."/>
            <person name="Ovrebo C."/>
            <person name="Racz N."/>
            <person name="Riley R."/>
            <person name="Savchenko A."/>
            <person name="Shiryaev A."/>
            <person name="Soop K."/>
            <person name="Spirin V."/>
            <person name="Szebenyi C."/>
            <person name="Tomsovsky M."/>
            <person name="Tulloss R.E."/>
            <person name="Uehling J."/>
            <person name="Grigoriev I.V."/>
            <person name="Vagvolgyi C."/>
            <person name="Papp T."/>
            <person name="Martin F.M."/>
            <person name="Miettinen O."/>
            <person name="Hibbett D.S."/>
            <person name="Nagy L.G."/>
        </authorList>
    </citation>
    <scope>NUCLEOTIDE SEQUENCE [LARGE SCALE GENOMIC DNA]</scope>
    <source>
        <strain evidence="2 3">CBS 166.37</strain>
    </source>
</reference>
<feature type="compositionally biased region" description="Low complexity" evidence="1">
    <location>
        <begin position="156"/>
        <end position="171"/>
    </location>
</feature>
<evidence type="ECO:0000313" key="2">
    <source>
        <dbReference type="EMBL" id="TFK37970.1"/>
    </source>
</evidence>
<dbReference type="EMBL" id="ML213605">
    <property type="protein sequence ID" value="TFK37970.1"/>
    <property type="molecule type" value="Genomic_DNA"/>
</dbReference>
<evidence type="ECO:0000313" key="3">
    <source>
        <dbReference type="Proteomes" id="UP000308652"/>
    </source>
</evidence>
<sequence>MSTTIMDHPIFCNLSKLLHTISNKPKSAHEVLRQTGGELNRITDLLNDMKKNDINTSDELQLLYNEYQKHNQNYLDLVKHYGMEMPDVKPGENISKIPPPVRDPMRKQKAFQKSSRENSKNLFSNVQQLGVSMQAASNKMKLMSFEALVSPPPLTSNDSSESSSSGSDASA</sequence>